<proteinExistence type="predicted"/>
<reference evidence="3" key="1">
    <citation type="submission" date="2022-08" db="EMBL/GenBank/DDBJ databases">
        <authorList>
            <consortium name="DOE Joint Genome Institute"/>
            <person name="Min B."/>
            <person name="Riley R."/>
            <person name="Sierra-Patev S."/>
            <person name="Naranjo-Ortiz M."/>
            <person name="Looney B."/>
            <person name="Konkel Z."/>
            <person name="Slot J.C."/>
            <person name="Sakamoto Y."/>
            <person name="Steenwyk J.L."/>
            <person name="Rokas A."/>
            <person name="Carro J."/>
            <person name="Camarero S."/>
            <person name="Ferreira P."/>
            <person name="Molpeceres G."/>
            <person name="Ruiz-Duenas F.J."/>
            <person name="Serrano A."/>
            <person name="Henrissat B."/>
            <person name="Drula E."/>
            <person name="Hughes K.W."/>
            <person name="Mata J.L."/>
            <person name="Ishikawa N.K."/>
            <person name="Vargas-Isla R."/>
            <person name="Ushijima S."/>
            <person name="Smith C.A."/>
            <person name="Ahrendt S."/>
            <person name="Andreopoulos W."/>
            <person name="He G."/>
            <person name="Labutti K."/>
            <person name="Lipzen A."/>
            <person name="Ng V."/>
            <person name="Sandor L."/>
            <person name="Barry K."/>
            <person name="Martinez A.T."/>
            <person name="Xiao Y."/>
            <person name="Gibbons J.G."/>
            <person name="Terashima K."/>
            <person name="Hibbett D.S."/>
            <person name="Grigoriev I.V."/>
        </authorList>
    </citation>
    <scope>NUCLEOTIDE SEQUENCE</scope>
    <source>
        <strain evidence="3">TFB9207</strain>
    </source>
</reference>
<evidence type="ECO:0000313" key="4">
    <source>
        <dbReference type="Proteomes" id="UP001163846"/>
    </source>
</evidence>
<dbReference type="InterPro" id="IPR032675">
    <property type="entry name" value="LRR_dom_sf"/>
</dbReference>
<dbReference type="EMBL" id="MU806357">
    <property type="protein sequence ID" value="KAJ3836003.1"/>
    <property type="molecule type" value="Genomic_DNA"/>
</dbReference>
<dbReference type="AlphaFoldDB" id="A0AA38P468"/>
<dbReference type="Gene3D" id="3.80.10.10">
    <property type="entry name" value="Ribonuclease Inhibitor"/>
    <property type="match status" value="1"/>
</dbReference>
<name>A0AA38P468_9AGAR</name>
<evidence type="ECO:0000256" key="2">
    <source>
        <dbReference type="SAM" id="MobiDB-lite"/>
    </source>
</evidence>
<organism evidence="3 4">
    <name type="scientific">Lentinula raphanica</name>
    <dbReference type="NCBI Taxonomy" id="153919"/>
    <lineage>
        <taxon>Eukaryota</taxon>
        <taxon>Fungi</taxon>
        <taxon>Dikarya</taxon>
        <taxon>Basidiomycota</taxon>
        <taxon>Agaricomycotina</taxon>
        <taxon>Agaricomycetes</taxon>
        <taxon>Agaricomycetidae</taxon>
        <taxon>Agaricales</taxon>
        <taxon>Marasmiineae</taxon>
        <taxon>Omphalotaceae</taxon>
        <taxon>Lentinula</taxon>
    </lineage>
</organism>
<sequence>MATPLYDLENVDVTPFALGIPEILENIFEHSDKFTNRNSNVLVCRTWLEPCLNVIWREVEDLSRLVKLLAPTSSHAMEFLRVNEPLNWDRFGFYARRVRRIYHEGNDSPLTNHTNFALRSLFTDIAYQRTSYNLCPNLKVLEWCGDASLYMKNPSVLFMGPSVRRYILHDVKPTSNELAFVLQTIADRCPNLNHILINIDYVNQSYVDIIRDFIQKVGELHSVDLDPFEDMSPIITALRDHPNLRELHLGDCHAIDDDLDKPAITSLALPSPCGNEFASLTLLNIAAAYAVVKDLLAIGLPLLQETIITSDLRKPETPSTVKRLIETLAEKSPKVDDVHLSYGHIHDKNFTRFPPASCIVTMDHIRPLLSCTKMRNFVIKHPFPITLNDEFAEELTMSWPDLSYLQLSPKPLIRRKDFKNCFTLKALLSFARHCPCISYLSFLVAPQSSTCPTPADIENLPTPFFPKLRMLDVGSSMLYGCDKHDVTLTLARILPARTYLRYHDKRKSEDAETSPDDDGPLPPEAYNWESIMSQLTYVRYMDEKAKQEQKDLQTRIQELEAENERLRTQA</sequence>
<protein>
    <recommendedName>
        <fullName evidence="5">F-box domain-containing protein</fullName>
    </recommendedName>
</protein>
<evidence type="ECO:0008006" key="5">
    <source>
        <dbReference type="Google" id="ProtNLM"/>
    </source>
</evidence>
<evidence type="ECO:0000313" key="3">
    <source>
        <dbReference type="EMBL" id="KAJ3836003.1"/>
    </source>
</evidence>
<keyword evidence="4" id="KW-1185">Reference proteome</keyword>
<gene>
    <name evidence="3" type="ORF">F5878DRAFT_284924</name>
</gene>
<dbReference type="Proteomes" id="UP001163846">
    <property type="component" value="Unassembled WGS sequence"/>
</dbReference>
<accession>A0AA38P468</accession>
<evidence type="ECO:0000256" key="1">
    <source>
        <dbReference type="SAM" id="Coils"/>
    </source>
</evidence>
<feature type="coiled-coil region" evidence="1">
    <location>
        <begin position="542"/>
        <end position="569"/>
    </location>
</feature>
<keyword evidence="1" id="KW-0175">Coiled coil</keyword>
<feature type="region of interest" description="Disordered" evidence="2">
    <location>
        <begin position="504"/>
        <end position="526"/>
    </location>
</feature>
<dbReference type="SUPFAM" id="SSF52047">
    <property type="entry name" value="RNI-like"/>
    <property type="match status" value="1"/>
</dbReference>
<comment type="caution">
    <text evidence="3">The sequence shown here is derived from an EMBL/GenBank/DDBJ whole genome shotgun (WGS) entry which is preliminary data.</text>
</comment>